<dbReference type="Gene3D" id="3.40.50.1820">
    <property type="entry name" value="alpha/beta hydrolase"/>
    <property type="match status" value="1"/>
</dbReference>
<dbReference type="EMBL" id="JAQMWT010000544">
    <property type="protein sequence ID" value="KAJ8599802.1"/>
    <property type="molecule type" value="Genomic_DNA"/>
</dbReference>
<reference evidence="3" key="1">
    <citation type="submission" date="2023-01" db="EMBL/GenBank/DDBJ databases">
        <title>Metagenome sequencing of chrysophaentin producing Chrysophaeum taylorii.</title>
        <authorList>
            <person name="Davison J."/>
            <person name="Bewley C."/>
        </authorList>
    </citation>
    <scope>NUCLEOTIDE SEQUENCE</scope>
    <source>
        <strain evidence="3">NIES-1699</strain>
    </source>
</reference>
<feature type="compositionally biased region" description="Acidic residues" evidence="1">
    <location>
        <begin position="34"/>
        <end position="57"/>
    </location>
</feature>
<dbReference type="AlphaFoldDB" id="A0AAD7XFX7"/>
<feature type="region of interest" description="Disordered" evidence="1">
    <location>
        <begin position="1146"/>
        <end position="1165"/>
    </location>
</feature>
<feature type="compositionally biased region" description="Low complexity" evidence="1">
    <location>
        <begin position="1153"/>
        <end position="1165"/>
    </location>
</feature>
<comment type="caution">
    <text evidence="3">The sequence shown here is derived from an EMBL/GenBank/DDBJ whole genome shotgun (WGS) entry which is preliminary data.</text>
</comment>
<sequence length="1165" mass="128371">MPPAELAASSSGSRLLARFKSTLIRARCQTSGGVDDDDDDDDDFVAEYEADAEETEPELLPLCRNSESRPLSPIARSTFSTLDDEDDDDDSGDGVVGEEDDVWAAYSADSDHRESELAMLPPAAPPVRRGFFAFAAVARSPPRRGTDKTRRNVRIFDDGIPLKSFLAPPVAATCNVTPTMRTTDSNEEAPSVLVPVYLVDGTRVRVGARTDDRAEHVQQAVVLRLGVSSEHASSLSLYALADDLPEQRIDPATPASALDFVAKQQQRKIVLAVRLFTPPLLRTARRGFHQKATTAEAAVAHLLYAQAVAGVMTGALPLPSLEKRRRRRRCRKEGEEDPYSEFLCERSALLSSPSSLTRGNSFSSPKTTSSSASSSLLDCDEDPDLLSTEEACAVRFGALRLWSRAGDLIEEEATQHLGIITAAVRLARDYGVLAFVPPAGIVVEERGETFWKARLLNELDFLLKVQVKANKRLSSSSSSSSSSVPPPASEEGITIEVFENERLAALHTITVKKTPESPRARRSGPGAAFALLGAACYLRLAALSPLYGATVFACWARRRRSSDDEAAEPPATTRQFAAISVTGVVVYNDRLEVLETVALAHVRRWVCDPTANLVRFESEKEDRLPQQQQQDPSDRTVRRARAMLRRRLRVLSSTPKEHHQAADVDDDDDEDAINASPPKRVLFDAFRSLFFFFEPTTSPTTTTTTAKSSASVGERIHAALEEEDDDALDCGEEEEEEERKTSMVYEIHLVAAQATNQLSSELVTLLDDYFYFDLIDAKPKCKYDSAFSTSTEKVLGGRPTVYKALVSAVVRPPRFTYDTRILGPSSFDFAGCRFFRHDLVLRNKDGHRLHCSHWKPVGCANHLESLLQYKSPRNKKQPPPKTPAVIFMHANSASRVQACTYLSVVLSLGYSLFAFDCAGSGVSDGRHVTLGWREAYDLLVVVAYLRERDDVGPIAVWGHSMGAAAAIYYQSFARGKPYWPKLDCCVLDSPYSDFAVLADHLVRSNPMLGAPLAYYLARTSVARTALGLVLDAIDLSVQHIAQVSPLTDLNPIQRAHHCSAPALFLQARNDKIIATNHVEDLANKYAGPRKLAIIDGTHSSPRNGAARKFVALYLKKHLKVPAEHRYPNFAMSARDAYLEALPWQRLRPPPPLEQQQQQQQQAPSS</sequence>
<dbReference type="PANTHER" id="PTHR43358">
    <property type="entry name" value="ALPHA/BETA-HYDROLASE"/>
    <property type="match status" value="1"/>
</dbReference>
<dbReference type="PANTHER" id="PTHR43358:SF4">
    <property type="entry name" value="ALPHA_BETA HYDROLASE FOLD-1 DOMAIN-CONTAINING PROTEIN"/>
    <property type="match status" value="1"/>
</dbReference>
<feature type="compositionally biased region" description="Acidic residues" evidence="1">
    <location>
        <begin position="82"/>
        <end position="98"/>
    </location>
</feature>
<gene>
    <name evidence="3" type="ORF">CTAYLR_003990</name>
</gene>
<feature type="compositionally biased region" description="Low complexity" evidence="1">
    <location>
        <begin position="361"/>
        <end position="375"/>
    </location>
</feature>
<dbReference type="InterPro" id="IPR029058">
    <property type="entry name" value="AB_hydrolase_fold"/>
</dbReference>
<accession>A0AAD7XFX7</accession>
<feature type="region of interest" description="Disordered" evidence="1">
    <location>
        <begin position="352"/>
        <end position="375"/>
    </location>
</feature>
<keyword evidence="4" id="KW-1185">Reference proteome</keyword>
<dbReference type="Proteomes" id="UP001230188">
    <property type="component" value="Unassembled WGS sequence"/>
</dbReference>
<evidence type="ECO:0000259" key="2">
    <source>
        <dbReference type="Pfam" id="PF12697"/>
    </source>
</evidence>
<feature type="compositionally biased region" description="Acidic residues" evidence="1">
    <location>
        <begin position="663"/>
        <end position="672"/>
    </location>
</feature>
<protein>
    <recommendedName>
        <fullName evidence="2">AB hydrolase-1 domain-containing protein</fullName>
    </recommendedName>
</protein>
<organism evidence="3 4">
    <name type="scientific">Chrysophaeum taylorii</name>
    <dbReference type="NCBI Taxonomy" id="2483200"/>
    <lineage>
        <taxon>Eukaryota</taxon>
        <taxon>Sar</taxon>
        <taxon>Stramenopiles</taxon>
        <taxon>Ochrophyta</taxon>
        <taxon>Pelagophyceae</taxon>
        <taxon>Pelagomonadales</taxon>
        <taxon>Pelagomonadaceae</taxon>
        <taxon>Chrysophaeum</taxon>
    </lineage>
</organism>
<evidence type="ECO:0000313" key="4">
    <source>
        <dbReference type="Proteomes" id="UP001230188"/>
    </source>
</evidence>
<feature type="domain" description="AB hydrolase-1" evidence="2">
    <location>
        <begin position="902"/>
        <end position="1100"/>
    </location>
</feature>
<feature type="region of interest" description="Disordered" evidence="1">
    <location>
        <begin position="651"/>
        <end position="673"/>
    </location>
</feature>
<dbReference type="Pfam" id="PF12697">
    <property type="entry name" value="Abhydrolase_6"/>
    <property type="match status" value="1"/>
</dbReference>
<evidence type="ECO:0000256" key="1">
    <source>
        <dbReference type="SAM" id="MobiDB-lite"/>
    </source>
</evidence>
<feature type="region of interest" description="Disordered" evidence="1">
    <location>
        <begin position="30"/>
        <end position="58"/>
    </location>
</feature>
<proteinExistence type="predicted"/>
<name>A0AAD7XFX7_9STRA</name>
<feature type="region of interest" description="Disordered" evidence="1">
    <location>
        <begin position="618"/>
        <end position="637"/>
    </location>
</feature>
<feature type="region of interest" description="Disordered" evidence="1">
    <location>
        <begin position="77"/>
        <end position="98"/>
    </location>
</feature>
<dbReference type="InterPro" id="IPR000073">
    <property type="entry name" value="AB_hydrolase_1"/>
</dbReference>
<dbReference type="SUPFAM" id="SSF53474">
    <property type="entry name" value="alpha/beta-Hydrolases"/>
    <property type="match status" value="1"/>
</dbReference>
<dbReference type="InterPro" id="IPR052920">
    <property type="entry name" value="DNA-binding_regulatory"/>
</dbReference>
<evidence type="ECO:0000313" key="3">
    <source>
        <dbReference type="EMBL" id="KAJ8599802.1"/>
    </source>
</evidence>